<accession>A0AAV2Z6M8</accession>
<proteinExistence type="predicted"/>
<feature type="region of interest" description="Disordered" evidence="1">
    <location>
        <begin position="119"/>
        <end position="192"/>
    </location>
</feature>
<dbReference type="InterPro" id="IPR000719">
    <property type="entry name" value="Prot_kinase_dom"/>
</dbReference>
<dbReference type="PROSITE" id="PS50011">
    <property type="entry name" value="PROTEIN_KINASE_DOM"/>
    <property type="match status" value="1"/>
</dbReference>
<dbReference type="GO" id="GO:0005524">
    <property type="term" value="F:ATP binding"/>
    <property type="evidence" value="ECO:0007669"/>
    <property type="project" value="InterPro"/>
</dbReference>
<dbReference type="InterPro" id="IPR051681">
    <property type="entry name" value="Ser/Thr_Kinases-Pseudokinases"/>
</dbReference>
<reference evidence="3" key="2">
    <citation type="journal article" date="2023" name="Microbiol Resour">
        <title>Decontamination and Annotation of the Draft Genome Sequence of the Oomycete Lagenidium giganteum ARSEF 373.</title>
        <authorList>
            <person name="Morgan W.R."/>
            <person name="Tartar A."/>
        </authorList>
    </citation>
    <scope>NUCLEOTIDE SEQUENCE</scope>
    <source>
        <strain evidence="3">ARSEF 373</strain>
    </source>
</reference>
<keyword evidence="4" id="KW-1185">Reference proteome</keyword>
<gene>
    <name evidence="3" type="ORF">N0F65_010811</name>
</gene>
<comment type="caution">
    <text evidence="3">The sequence shown here is derived from an EMBL/GenBank/DDBJ whole genome shotgun (WGS) entry which is preliminary data.</text>
</comment>
<feature type="domain" description="Protein kinase" evidence="2">
    <location>
        <begin position="268"/>
        <end position="528"/>
    </location>
</feature>
<dbReference type="GO" id="GO:0004674">
    <property type="term" value="F:protein serine/threonine kinase activity"/>
    <property type="evidence" value="ECO:0007669"/>
    <property type="project" value="TreeGrafter"/>
</dbReference>
<evidence type="ECO:0000313" key="3">
    <source>
        <dbReference type="EMBL" id="DBA01219.1"/>
    </source>
</evidence>
<dbReference type="Proteomes" id="UP001146120">
    <property type="component" value="Unassembled WGS sequence"/>
</dbReference>
<dbReference type="PANTHER" id="PTHR44329">
    <property type="entry name" value="SERINE/THREONINE-PROTEIN KINASE TNNI3K-RELATED"/>
    <property type="match status" value="1"/>
</dbReference>
<reference evidence="3" key="1">
    <citation type="submission" date="2022-11" db="EMBL/GenBank/DDBJ databases">
        <authorList>
            <person name="Morgan W.R."/>
            <person name="Tartar A."/>
        </authorList>
    </citation>
    <scope>NUCLEOTIDE SEQUENCE</scope>
    <source>
        <strain evidence="3">ARSEF 373</strain>
    </source>
</reference>
<organism evidence="3 4">
    <name type="scientific">Lagenidium giganteum</name>
    <dbReference type="NCBI Taxonomy" id="4803"/>
    <lineage>
        <taxon>Eukaryota</taxon>
        <taxon>Sar</taxon>
        <taxon>Stramenopiles</taxon>
        <taxon>Oomycota</taxon>
        <taxon>Peronosporomycetes</taxon>
        <taxon>Pythiales</taxon>
        <taxon>Pythiaceae</taxon>
    </lineage>
</organism>
<dbReference type="PANTHER" id="PTHR44329:SF214">
    <property type="entry name" value="PROTEIN KINASE DOMAIN-CONTAINING PROTEIN"/>
    <property type="match status" value="1"/>
</dbReference>
<name>A0AAV2Z6M8_9STRA</name>
<dbReference type="EMBL" id="DAKRPA010000051">
    <property type="protein sequence ID" value="DBA01219.1"/>
    <property type="molecule type" value="Genomic_DNA"/>
</dbReference>
<feature type="compositionally biased region" description="Low complexity" evidence="1">
    <location>
        <begin position="173"/>
        <end position="190"/>
    </location>
</feature>
<dbReference type="AlphaFoldDB" id="A0AAV2Z6M8"/>
<dbReference type="Pfam" id="PF07714">
    <property type="entry name" value="PK_Tyr_Ser-Thr"/>
    <property type="match status" value="1"/>
</dbReference>
<sequence>MQSPGNLNCVPADSVADQFKFDACVGKAEGADCTTYTFSRNDHKSAALYEGKGKCGAEGYCMSASATSCDGKKDGDKCSFEEASGLQMYSRSGTCKQPLLRIYKTQCNESSSKVIGPAKPIKAFDNRPGAPIRNSRMDTCDGTAKTPRDFVKKATVIKQGPASDKLKRPSPAPGSTSSPRSDSTSSSNSSSGGGIPTKWYIIGTILVIKFFLFMAWLMRKEDPKEDEDEDEKAKAAFEPLATAKVHESRATYAVRKYLTPFQVPTTSITDIRHLGTSAFGSCWLVEHESGRQLASKRVAPGVADDTKKLSPFIASVMASAPLRHPQLIEFFGAVWTTANDLQALFEYAPNGDLCAWLHHPNTPRSWSATKFRIARDVLEAMAFAHAANPALVECDITSRKVMLVDGLRAKVRDITGSFYLAATAPSRWTAPEVVTGAARTPQAHMYTFGVLLSELDTHQLPFTDVLGEDTGRMAEEVLARRVAQDLLAPTFTAECPEAIVALARRCLSFTPSERPTVAEAIAVLDDALRMEAGSVM</sequence>
<dbReference type="InterPro" id="IPR011009">
    <property type="entry name" value="Kinase-like_dom_sf"/>
</dbReference>
<evidence type="ECO:0000256" key="1">
    <source>
        <dbReference type="SAM" id="MobiDB-lite"/>
    </source>
</evidence>
<dbReference type="SUPFAM" id="SSF56112">
    <property type="entry name" value="Protein kinase-like (PK-like)"/>
    <property type="match status" value="1"/>
</dbReference>
<protein>
    <recommendedName>
        <fullName evidence="2">Protein kinase domain-containing protein</fullName>
    </recommendedName>
</protein>
<evidence type="ECO:0000313" key="4">
    <source>
        <dbReference type="Proteomes" id="UP001146120"/>
    </source>
</evidence>
<evidence type="ECO:0000259" key="2">
    <source>
        <dbReference type="PROSITE" id="PS50011"/>
    </source>
</evidence>
<dbReference type="InterPro" id="IPR001245">
    <property type="entry name" value="Ser-Thr/Tyr_kinase_cat_dom"/>
</dbReference>
<dbReference type="Gene3D" id="1.10.510.10">
    <property type="entry name" value="Transferase(Phosphotransferase) domain 1"/>
    <property type="match status" value="1"/>
</dbReference>